<feature type="region of interest" description="Disordered" evidence="3">
    <location>
        <begin position="207"/>
        <end position="303"/>
    </location>
</feature>
<feature type="compositionally biased region" description="Polar residues" evidence="3">
    <location>
        <begin position="393"/>
        <end position="410"/>
    </location>
</feature>
<evidence type="ECO:0000256" key="1">
    <source>
        <dbReference type="ARBA" id="ARBA00010845"/>
    </source>
</evidence>
<dbReference type="GO" id="GO:0005634">
    <property type="term" value="C:nucleus"/>
    <property type="evidence" value="ECO:0007669"/>
    <property type="project" value="InterPro"/>
</dbReference>
<comment type="similarity">
    <text evidence="1">Belongs to the shugoshin family.</text>
</comment>
<dbReference type="OrthoDB" id="6435215at2759"/>
<feature type="region of interest" description="Disordered" evidence="3">
    <location>
        <begin position="389"/>
        <end position="421"/>
    </location>
</feature>
<evidence type="ECO:0000256" key="2">
    <source>
        <dbReference type="ARBA" id="ARBA00022829"/>
    </source>
</evidence>
<evidence type="ECO:0000256" key="3">
    <source>
        <dbReference type="SAM" id="MobiDB-lite"/>
    </source>
</evidence>
<feature type="compositionally biased region" description="Polar residues" evidence="3">
    <location>
        <begin position="281"/>
        <end position="291"/>
    </location>
</feature>
<dbReference type="EMBL" id="BGPR01006780">
    <property type="protein sequence ID" value="GBN21803.1"/>
    <property type="molecule type" value="Genomic_DNA"/>
</dbReference>
<sequence length="691" mass="77428">RLTKVFHLYLKFVKYNCLIKGLSVESSLFSKDKMNRCRKKVIPWHVQQRYMESFSQLSLNQTISAAMYKKRIKSLQRNNKHLALALQQSRYLATDKENLLIDNGKILDIINFSRVKLMDMAINMKQATECLDETLLLLNSSLTASLSKHSPSNLNYRSDFKNKLEEISRNSPIEEVSENSDSPNKNIQSYAQKGKISRVDGCVSSPNKKCKLTKKGRTAKTHCKDLSKSAEESSSATPTTSSKNISVKSSKKCGSALNIKSQNRKKSLPKNSSIESASSSKLTTPTSSNRFLQAKTKQESLHKKRKAVKVILTDIAEAFLTQETENYHSPVKNGPISASHSRNVKCFASNSPEDDILIKKYFSSELTYKQKSSASNSYDSQFPVINDAGMPNCSRNTSNSSNFSDKNLSSGDIPEMDEESPALSSVKKEDFVCDQNSAVVKMEQIEESDIIAKHNNGSYIKKADSEKDKQSYKSHNSKVTNRVPLYYDEDAIEKVEGNTVASKDRIRKSITKCKARKTVSHKKKSIPSESTALKSNLIFPDNVSKLGKNSFLVTAEVHPPPNGIYAQEIKSKMCVSEKMEPCVVLSDIFKSNRGLLSEMVGNGLRENGSIQKTITNPAAAPLAEMNTTDAVNKNSSYNVNDLNAFNMDCENAENRCLPEDREIIEQGKQRRRSKIVSYKEPSLHVKMRRLF</sequence>
<keyword evidence="6" id="KW-1185">Reference proteome</keyword>
<dbReference type="GO" id="GO:0000775">
    <property type="term" value="C:chromosome, centromeric region"/>
    <property type="evidence" value="ECO:0007669"/>
    <property type="project" value="InterPro"/>
</dbReference>
<evidence type="ECO:0000259" key="4">
    <source>
        <dbReference type="Pfam" id="PF07557"/>
    </source>
</evidence>
<evidence type="ECO:0000313" key="5">
    <source>
        <dbReference type="EMBL" id="GBN21803.1"/>
    </source>
</evidence>
<feature type="compositionally biased region" description="Basic residues" evidence="3">
    <location>
        <begin position="208"/>
        <end position="221"/>
    </location>
</feature>
<feature type="compositionally biased region" description="Basic and acidic residues" evidence="3">
    <location>
        <begin position="222"/>
        <end position="231"/>
    </location>
</feature>
<dbReference type="GO" id="GO:0045132">
    <property type="term" value="P:meiotic chromosome segregation"/>
    <property type="evidence" value="ECO:0007669"/>
    <property type="project" value="InterPro"/>
</dbReference>
<dbReference type="Proteomes" id="UP000499080">
    <property type="component" value="Unassembled WGS sequence"/>
</dbReference>
<comment type="caution">
    <text evidence="5">The sequence shown here is derived from an EMBL/GenBank/DDBJ whole genome shotgun (WGS) entry which is preliminary data.</text>
</comment>
<feature type="domain" description="Shugoshin C-terminal" evidence="4">
    <location>
        <begin position="670"/>
        <end position="689"/>
    </location>
</feature>
<gene>
    <name evidence="5" type="ORF">AVEN_116801_1</name>
</gene>
<dbReference type="AlphaFoldDB" id="A0A4Y2M5T0"/>
<feature type="non-terminal residue" evidence="5">
    <location>
        <position position="1"/>
    </location>
</feature>
<keyword evidence="2" id="KW-0159">Chromosome partition</keyword>
<name>A0A4Y2M5T0_ARAVE</name>
<protein>
    <recommendedName>
        <fullName evidence="4">Shugoshin C-terminal domain-containing protein</fullName>
    </recommendedName>
</protein>
<proteinExistence type="inferred from homology"/>
<feature type="compositionally biased region" description="Low complexity" evidence="3">
    <location>
        <begin position="232"/>
        <end position="248"/>
    </location>
</feature>
<accession>A0A4Y2M5T0</accession>
<dbReference type="Pfam" id="PF07557">
    <property type="entry name" value="Shugoshin_C"/>
    <property type="match status" value="1"/>
</dbReference>
<evidence type="ECO:0000313" key="6">
    <source>
        <dbReference type="Proteomes" id="UP000499080"/>
    </source>
</evidence>
<dbReference type="InterPro" id="IPR011515">
    <property type="entry name" value="Shugoshin_C"/>
</dbReference>
<reference evidence="5 6" key="1">
    <citation type="journal article" date="2019" name="Sci. Rep.">
        <title>Orb-weaving spider Araneus ventricosus genome elucidates the spidroin gene catalogue.</title>
        <authorList>
            <person name="Kono N."/>
            <person name="Nakamura H."/>
            <person name="Ohtoshi R."/>
            <person name="Moran D.A.P."/>
            <person name="Shinohara A."/>
            <person name="Yoshida Y."/>
            <person name="Fujiwara M."/>
            <person name="Mori M."/>
            <person name="Tomita M."/>
            <person name="Arakawa K."/>
        </authorList>
    </citation>
    <scope>NUCLEOTIDE SEQUENCE [LARGE SCALE GENOMIC DNA]</scope>
</reference>
<organism evidence="5 6">
    <name type="scientific">Araneus ventricosus</name>
    <name type="common">Orbweaver spider</name>
    <name type="synonym">Epeira ventricosa</name>
    <dbReference type="NCBI Taxonomy" id="182803"/>
    <lineage>
        <taxon>Eukaryota</taxon>
        <taxon>Metazoa</taxon>
        <taxon>Ecdysozoa</taxon>
        <taxon>Arthropoda</taxon>
        <taxon>Chelicerata</taxon>
        <taxon>Arachnida</taxon>
        <taxon>Araneae</taxon>
        <taxon>Araneomorphae</taxon>
        <taxon>Entelegynae</taxon>
        <taxon>Araneoidea</taxon>
        <taxon>Araneidae</taxon>
        <taxon>Araneus</taxon>
    </lineage>
</organism>